<dbReference type="PROSITE" id="PS00136">
    <property type="entry name" value="SUBTILASE_ASP"/>
    <property type="match status" value="1"/>
</dbReference>
<dbReference type="PROSITE" id="PS51892">
    <property type="entry name" value="SUBTILASE"/>
    <property type="match status" value="1"/>
</dbReference>
<evidence type="ECO:0000256" key="6">
    <source>
        <dbReference type="PROSITE-ProRule" id="PRU01240"/>
    </source>
</evidence>
<evidence type="ECO:0000256" key="8">
    <source>
        <dbReference type="SAM" id="SignalP"/>
    </source>
</evidence>
<evidence type="ECO:0000256" key="4">
    <source>
        <dbReference type="ARBA" id="ARBA00022801"/>
    </source>
</evidence>
<dbReference type="InterPro" id="IPR000209">
    <property type="entry name" value="Peptidase_S8/S53_dom"/>
</dbReference>
<protein>
    <submittedName>
        <fullName evidence="11">Subtilisin-like protein</fullName>
    </submittedName>
</protein>
<reference evidence="12" key="1">
    <citation type="journal article" date="2020" name="Stud. Mycol.">
        <title>101 Dothideomycetes genomes: A test case for predicting lifestyles and emergence of pathogens.</title>
        <authorList>
            <person name="Haridas S."/>
            <person name="Albert R."/>
            <person name="Binder M."/>
            <person name="Bloem J."/>
            <person name="LaButti K."/>
            <person name="Salamov A."/>
            <person name="Andreopoulos B."/>
            <person name="Baker S."/>
            <person name="Barry K."/>
            <person name="Bills G."/>
            <person name="Bluhm B."/>
            <person name="Cannon C."/>
            <person name="Castanera R."/>
            <person name="Culley D."/>
            <person name="Daum C."/>
            <person name="Ezra D."/>
            <person name="Gonzalez J."/>
            <person name="Henrissat B."/>
            <person name="Kuo A."/>
            <person name="Liang C."/>
            <person name="Lipzen A."/>
            <person name="Lutzoni F."/>
            <person name="Magnuson J."/>
            <person name="Mondo S."/>
            <person name="Nolan M."/>
            <person name="Ohm R."/>
            <person name="Pangilinan J."/>
            <person name="Park H.-J."/>
            <person name="Ramirez L."/>
            <person name="Alfaro M."/>
            <person name="Sun H."/>
            <person name="Tritt A."/>
            <person name="Yoshinaga Y."/>
            <person name="Zwiers L.-H."/>
            <person name="Turgeon B."/>
            <person name="Goodwin S."/>
            <person name="Spatafora J."/>
            <person name="Crous P."/>
            <person name="Grigoriev I."/>
        </authorList>
    </citation>
    <scope>NUCLEOTIDE SEQUENCE [LARGE SCALE GENOMIC DNA]</scope>
    <source>
        <strain evidence="12">CBS 304.66</strain>
    </source>
</reference>
<dbReference type="PANTHER" id="PTHR43806:SF58">
    <property type="entry name" value="ALKALINE PROTEASE 1-RELATED"/>
    <property type="match status" value="1"/>
</dbReference>
<evidence type="ECO:0000256" key="7">
    <source>
        <dbReference type="RuleBase" id="RU003355"/>
    </source>
</evidence>
<dbReference type="InterPro" id="IPR036852">
    <property type="entry name" value="Peptidase_S8/S53_dom_sf"/>
</dbReference>
<dbReference type="PROSITE" id="PS00137">
    <property type="entry name" value="SUBTILASE_HIS"/>
    <property type="match status" value="1"/>
</dbReference>
<evidence type="ECO:0000256" key="5">
    <source>
        <dbReference type="ARBA" id="ARBA00022825"/>
    </source>
</evidence>
<dbReference type="InterPro" id="IPR022398">
    <property type="entry name" value="Peptidase_S8_His-AS"/>
</dbReference>
<dbReference type="EMBL" id="ML986725">
    <property type="protein sequence ID" value="KAF2259009.1"/>
    <property type="molecule type" value="Genomic_DNA"/>
</dbReference>
<comment type="caution">
    <text evidence="11">The sequence shown here is derived from an EMBL/GenBank/DDBJ whole genome shotgun (WGS) entry which is preliminary data.</text>
</comment>
<dbReference type="AlphaFoldDB" id="A0A9P4K3Z2"/>
<feature type="domain" description="Peptidase S8/S53" evidence="9">
    <location>
        <begin position="161"/>
        <end position="391"/>
    </location>
</feature>
<dbReference type="CDD" id="cd04077">
    <property type="entry name" value="Peptidases_S8_PCSK9_ProteinaseK_like"/>
    <property type="match status" value="1"/>
</dbReference>
<evidence type="ECO:0000256" key="1">
    <source>
        <dbReference type="ARBA" id="ARBA00011073"/>
    </source>
</evidence>
<keyword evidence="2 6" id="KW-0645">Protease</keyword>
<dbReference type="OrthoDB" id="206201at2759"/>
<comment type="similarity">
    <text evidence="1 6 7">Belongs to the peptidase S8 family.</text>
</comment>
<dbReference type="PRINTS" id="PR00723">
    <property type="entry name" value="SUBTILISIN"/>
</dbReference>
<feature type="domain" description="Inhibitor I9" evidence="10">
    <location>
        <begin position="36"/>
        <end position="113"/>
    </location>
</feature>
<dbReference type="SUPFAM" id="SSF54897">
    <property type="entry name" value="Protease propeptides/inhibitors"/>
    <property type="match status" value="1"/>
</dbReference>
<keyword evidence="5 6" id="KW-0720">Serine protease</keyword>
<dbReference type="GO" id="GO:0006508">
    <property type="term" value="P:proteolysis"/>
    <property type="evidence" value="ECO:0007669"/>
    <property type="project" value="UniProtKB-KW"/>
</dbReference>
<accession>A0A9P4K3Z2</accession>
<name>A0A9P4K3Z2_9PLEO</name>
<evidence type="ECO:0000259" key="10">
    <source>
        <dbReference type="Pfam" id="PF05922"/>
    </source>
</evidence>
<dbReference type="PROSITE" id="PS00138">
    <property type="entry name" value="SUBTILASE_SER"/>
    <property type="match status" value="1"/>
</dbReference>
<dbReference type="Pfam" id="PF00082">
    <property type="entry name" value="Peptidase_S8"/>
    <property type="match status" value="1"/>
</dbReference>
<dbReference type="InterPro" id="IPR023828">
    <property type="entry name" value="Peptidase_S8_Ser-AS"/>
</dbReference>
<feature type="active site" description="Charge relay system" evidence="6">
    <location>
        <position position="358"/>
    </location>
</feature>
<evidence type="ECO:0000259" key="9">
    <source>
        <dbReference type="Pfam" id="PF00082"/>
    </source>
</evidence>
<keyword evidence="3 8" id="KW-0732">Signal</keyword>
<keyword evidence="4 6" id="KW-0378">Hydrolase</keyword>
<feature type="chain" id="PRO_5040364880" evidence="8">
    <location>
        <begin position="22"/>
        <end position="413"/>
    </location>
</feature>
<feature type="active site" description="Charge relay system" evidence="6">
    <location>
        <position position="170"/>
    </location>
</feature>
<evidence type="ECO:0000313" key="11">
    <source>
        <dbReference type="EMBL" id="KAF2259009.1"/>
    </source>
</evidence>
<dbReference type="InterPro" id="IPR010259">
    <property type="entry name" value="S8pro/Inhibitor_I9"/>
</dbReference>
<dbReference type="InterPro" id="IPR034193">
    <property type="entry name" value="PCSK9_ProteinaseK-like"/>
</dbReference>
<evidence type="ECO:0000256" key="3">
    <source>
        <dbReference type="ARBA" id="ARBA00022729"/>
    </source>
</evidence>
<feature type="signal peptide" evidence="8">
    <location>
        <begin position="1"/>
        <end position="21"/>
    </location>
</feature>
<organism evidence="11 12">
    <name type="scientific">Lojkania enalia</name>
    <dbReference type="NCBI Taxonomy" id="147567"/>
    <lineage>
        <taxon>Eukaryota</taxon>
        <taxon>Fungi</taxon>
        <taxon>Dikarya</taxon>
        <taxon>Ascomycota</taxon>
        <taxon>Pezizomycotina</taxon>
        <taxon>Dothideomycetes</taxon>
        <taxon>Pleosporomycetidae</taxon>
        <taxon>Pleosporales</taxon>
        <taxon>Pleosporales incertae sedis</taxon>
        <taxon>Lojkania</taxon>
    </lineage>
</organism>
<dbReference type="InterPro" id="IPR023827">
    <property type="entry name" value="Peptidase_S8_Asp-AS"/>
</dbReference>
<evidence type="ECO:0000313" key="12">
    <source>
        <dbReference type="Proteomes" id="UP000800093"/>
    </source>
</evidence>
<keyword evidence="12" id="KW-1185">Reference proteome</keyword>
<evidence type="ECO:0000256" key="2">
    <source>
        <dbReference type="ARBA" id="ARBA00022670"/>
    </source>
</evidence>
<proteinExistence type="inferred from homology"/>
<dbReference type="InterPro" id="IPR015500">
    <property type="entry name" value="Peptidase_S8_subtilisin-rel"/>
</dbReference>
<sequence>MKLSHLFLLLLPIAAPSTVLSKWIVPQGDDIIPGRWIVQLKPGITADIIAEHHAAVKRIFGRNKMQEAPGRIGKLWQFGNFTAYAASFDESSAADIAELPDVYHVEPDRIIRAMPITKSAEPKPHRSKRFMIWEHDIQWNLGHISHREPGSDIFVYDSSAGKGMYAYILDTGIRLTHHEFEGRAIFGSNFIPSENGNVGTHGTGVASVVAGFLNGVARKSYVVDVKVLKADGNGSTGDTLHGYDWTVNDIVRNGRQNIAVINLSFGAGHSKIWDQAIQNAYNEGILTVVAAGNGGDNVSNWSPAAAPEALTVAAHDKNNDRVSFSNYGPGVDVFAPGKDISIAHSSSDDAVGYLSGTSFSAPHVAGLVCYLRALEGTLAAAEAKDRILELASAGLVKDVKGSANLVAYNGNGM</sequence>
<dbReference type="InterPro" id="IPR050131">
    <property type="entry name" value="Peptidase_S8_subtilisin-like"/>
</dbReference>
<feature type="active site" description="Charge relay system" evidence="6">
    <location>
        <position position="201"/>
    </location>
</feature>
<dbReference type="Proteomes" id="UP000800093">
    <property type="component" value="Unassembled WGS sequence"/>
</dbReference>
<dbReference type="PANTHER" id="PTHR43806">
    <property type="entry name" value="PEPTIDASE S8"/>
    <property type="match status" value="1"/>
</dbReference>
<dbReference type="Pfam" id="PF05922">
    <property type="entry name" value="Inhibitor_I9"/>
    <property type="match status" value="1"/>
</dbReference>
<dbReference type="SUPFAM" id="SSF52743">
    <property type="entry name" value="Subtilisin-like"/>
    <property type="match status" value="1"/>
</dbReference>
<dbReference type="Gene3D" id="3.40.50.200">
    <property type="entry name" value="Peptidase S8/S53 domain"/>
    <property type="match status" value="1"/>
</dbReference>
<dbReference type="GO" id="GO:0005576">
    <property type="term" value="C:extracellular region"/>
    <property type="evidence" value="ECO:0007669"/>
    <property type="project" value="UniProtKB-ARBA"/>
</dbReference>
<gene>
    <name evidence="11" type="ORF">CC78DRAFT_586464</name>
</gene>
<dbReference type="GO" id="GO:0004252">
    <property type="term" value="F:serine-type endopeptidase activity"/>
    <property type="evidence" value="ECO:0007669"/>
    <property type="project" value="UniProtKB-UniRule"/>
</dbReference>